<accession>A0ABS4T5W6</accession>
<sequence length="391" mass="43003">MLTRPKIVLIATGIVLIALAVRLPWLDFQSRDYQAFVAQWYDFIKANGGFAALRYQFANYNVPYLYLLAILTYLPVPVLAGVKMISVLFDLLLAFYAFKLVALKYPRGWQPILAAVVVVLLPTVVVNSSLWAQCDSIYAAFGLGGVYYAVRSRPWLACVFFGLSLAFKMQIVFVLPLLAILVLLRKVPWPALLVVPGVVLLLDGPALLAGADPGALLSVYTDQVGEYTQLTLNAPNIYQFLDITTAADAWRTGGVLFTGALVLGIILVAIARRTPITIGRVILLATLFAIMVPFFLPAMHERYFYMADVLSVVAAFYFPRRLWPVPVLVQFASFFSYLPFLFGGRGDDGIMVDFPWLAAAMLVALLLAGWETAVRLKPASAPAPALVALKQ</sequence>
<proteinExistence type="predicted"/>
<gene>
    <name evidence="2" type="ORF">JOF56_000244</name>
</gene>
<reference evidence="2 3" key="1">
    <citation type="submission" date="2021-03" db="EMBL/GenBank/DDBJ databases">
        <title>Sequencing the genomes of 1000 actinobacteria strains.</title>
        <authorList>
            <person name="Klenk H.-P."/>
        </authorList>
    </citation>
    <scope>NUCLEOTIDE SEQUENCE [LARGE SCALE GENOMIC DNA]</scope>
    <source>
        <strain evidence="2 3">DSM 46670</strain>
    </source>
</reference>
<keyword evidence="1" id="KW-1133">Transmembrane helix</keyword>
<evidence type="ECO:0000313" key="2">
    <source>
        <dbReference type="EMBL" id="MBP2319859.1"/>
    </source>
</evidence>
<feature type="transmembrane region" description="Helical" evidence="1">
    <location>
        <begin position="64"/>
        <end position="97"/>
    </location>
</feature>
<protein>
    <submittedName>
        <fullName evidence="2">Gpi18-like mannosyltransferase</fullName>
    </submittedName>
</protein>
<organism evidence="2 3">
    <name type="scientific">Kibdelosporangium banguiense</name>
    <dbReference type="NCBI Taxonomy" id="1365924"/>
    <lineage>
        <taxon>Bacteria</taxon>
        <taxon>Bacillati</taxon>
        <taxon>Actinomycetota</taxon>
        <taxon>Actinomycetes</taxon>
        <taxon>Pseudonocardiales</taxon>
        <taxon>Pseudonocardiaceae</taxon>
        <taxon>Kibdelosporangium</taxon>
    </lineage>
</organism>
<evidence type="ECO:0000256" key="1">
    <source>
        <dbReference type="SAM" id="Phobius"/>
    </source>
</evidence>
<keyword evidence="3" id="KW-1185">Reference proteome</keyword>
<feature type="transmembrane region" description="Helical" evidence="1">
    <location>
        <begin position="191"/>
        <end position="211"/>
    </location>
</feature>
<feature type="transmembrane region" description="Helical" evidence="1">
    <location>
        <begin position="354"/>
        <end position="370"/>
    </location>
</feature>
<dbReference type="RefSeq" id="WP_209633526.1">
    <property type="nucleotide sequence ID" value="NZ_JAGINW010000001.1"/>
</dbReference>
<name>A0ABS4T5W6_9PSEU</name>
<keyword evidence="1" id="KW-0472">Membrane</keyword>
<feature type="transmembrane region" description="Helical" evidence="1">
    <location>
        <begin position="109"/>
        <end position="132"/>
    </location>
</feature>
<keyword evidence="1" id="KW-0812">Transmembrane</keyword>
<evidence type="ECO:0000313" key="3">
    <source>
        <dbReference type="Proteomes" id="UP001519332"/>
    </source>
</evidence>
<feature type="transmembrane region" description="Helical" evidence="1">
    <location>
        <begin position="278"/>
        <end position="296"/>
    </location>
</feature>
<comment type="caution">
    <text evidence="2">The sequence shown here is derived from an EMBL/GenBank/DDBJ whole genome shotgun (WGS) entry which is preliminary data.</text>
</comment>
<dbReference type="Proteomes" id="UP001519332">
    <property type="component" value="Unassembled WGS sequence"/>
</dbReference>
<feature type="transmembrane region" description="Helical" evidence="1">
    <location>
        <begin position="325"/>
        <end position="342"/>
    </location>
</feature>
<feature type="transmembrane region" description="Helical" evidence="1">
    <location>
        <begin position="249"/>
        <end position="271"/>
    </location>
</feature>
<feature type="transmembrane region" description="Helical" evidence="1">
    <location>
        <begin position="152"/>
        <end position="184"/>
    </location>
</feature>
<dbReference type="EMBL" id="JAGINW010000001">
    <property type="protein sequence ID" value="MBP2319859.1"/>
    <property type="molecule type" value="Genomic_DNA"/>
</dbReference>
<feature type="transmembrane region" description="Helical" evidence="1">
    <location>
        <begin position="7"/>
        <end position="25"/>
    </location>
</feature>